<dbReference type="EMBL" id="CP069362">
    <property type="protein sequence ID" value="WGS65684.1"/>
    <property type="molecule type" value="Genomic_DNA"/>
</dbReference>
<evidence type="ECO:0000313" key="1">
    <source>
        <dbReference type="EMBL" id="WGS65684.1"/>
    </source>
</evidence>
<sequence>MKKIALVIFILSVSFILIFGDYNVLIPGAKNFIKTVEIENYKIKYLYLKEMEKYINTDKISFGKKGNIVLFKEMGKNNLYISNLENLVKWNVITLDNFPIPSYDSTFHFVTNDNSVVFFYNNNKNLEIYQYSLSDKKWELIKTYSDSVYFDMNPSKINNNFLSFVIQNSEDKLELHLLNITNNEDIMVKKNFIGDIKLDVNTKGDVILINNIKIEYYNNETKTIKEIELMDAYPEIIMDEPYFVTFINDNDVAIYSSNKLIILNTKNWKIKDVIYEIPDNIVGLTGLDDGSILINIYGYKG</sequence>
<dbReference type="Proteomes" id="UP001232493">
    <property type="component" value="Chromosome"/>
</dbReference>
<name>A0ABY8PSQ7_9BACT</name>
<gene>
    <name evidence="1" type="ORF">JRV97_03790</name>
</gene>
<evidence type="ECO:0000313" key="2">
    <source>
        <dbReference type="Proteomes" id="UP001232493"/>
    </source>
</evidence>
<keyword evidence="2" id="KW-1185">Reference proteome</keyword>
<reference evidence="1 2" key="1">
    <citation type="submission" date="2021-02" db="EMBL/GenBank/DDBJ databases">
        <title>Characterization of Marinitoga sp. nov. str. BP5-C20A.</title>
        <authorList>
            <person name="Erauso G."/>
            <person name="Postec A."/>
        </authorList>
    </citation>
    <scope>NUCLEOTIDE SEQUENCE [LARGE SCALE GENOMIC DNA]</scope>
    <source>
        <strain evidence="1 2">BP5-C20A</strain>
    </source>
</reference>
<proteinExistence type="predicted"/>
<accession>A0ABY8PSQ7</accession>
<organism evidence="1 2">
    <name type="scientific">Marinitoga aeolica</name>
    <dbReference type="NCBI Taxonomy" id="2809031"/>
    <lineage>
        <taxon>Bacteria</taxon>
        <taxon>Thermotogati</taxon>
        <taxon>Thermotogota</taxon>
        <taxon>Thermotogae</taxon>
        <taxon>Petrotogales</taxon>
        <taxon>Petrotogaceae</taxon>
        <taxon>Marinitoga</taxon>
    </lineage>
</organism>
<dbReference type="RefSeq" id="WP_281000330.1">
    <property type="nucleotide sequence ID" value="NZ_CP069362.1"/>
</dbReference>
<protein>
    <submittedName>
        <fullName evidence="1">Uncharacterized protein</fullName>
    </submittedName>
</protein>
<dbReference type="SUPFAM" id="SSF69322">
    <property type="entry name" value="Tricorn protease domain 2"/>
    <property type="match status" value="1"/>
</dbReference>